<evidence type="ECO:0000313" key="2">
    <source>
        <dbReference type="Proteomes" id="UP000199008"/>
    </source>
</evidence>
<organism evidence="1 2">
    <name type="scientific">Lacicoccus qingdaonensis</name>
    <dbReference type="NCBI Taxonomy" id="576118"/>
    <lineage>
        <taxon>Bacteria</taxon>
        <taxon>Bacillati</taxon>
        <taxon>Bacillota</taxon>
        <taxon>Bacilli</taxon>
        <taxon>Bacillales</taxon>
        <taxon>Salinicoccaceae</taxon>
        <taxon>Lacicoccus</taxon>
    </lineage>
</organism>
<name>A0A1G9D9E0_9BACL</name>
<dbReference type="STRING" id="576118.SAMN05216216_105102"/>
<dbReference type="OrthoDB" id="2388519at2"/>
<proteinExistence type="predicted"/>
<dbReference type="Proteomes" id="UP000199008">
    <property type="component" value="Unassembled WGS sequence"/>
</dbReference>
<dbReference type="EMBL" id="FNFY01000005">
    <property type="protein sequence ID" value="SDK60532.1"/>
    <property type="molecule type" value="Genomic_DNA"/>
</dbReference>
<evidence type="ECO:0000313" key="1">
    <source>
        <dbReference type="EMBL" id="SDK60532.1"/>
    </source>
</evidence>
<gene>
    <name evidence="1" type="ORF">SAMN05216216_105102</name>
</gene>
<dbReference type="RefSeq" id="WP_092985232.1">
    <property type="nucleotide sequence ID" value="NZ_FNFY01000005.1"/>
</dbReference>
<dbReference type="AlphaFoldDB" id="A0A1G9D9E0"/>
<reference evidence="2" key="1">
    <citation type="submission" date="2016-10" db="EMBL/GenBank/DDBJ databases">
        <authorList>
            <person name="Varghese N."/>
            <person name="Submissions S."/>
        </authorList>
    </citation>
    <scope>NUCLEOTIDE SEQUENCE [LARGE SCALE GENOMIC DNA]</scope>
    <source>
        <strain evidence="2">CGMCC 1.8895</strain>
    </source>
</reference>
<keyword evidence="2" id="KW-1185">Reference proteome</keyword>
<sequence>MIRKVINSHDIHVDGQQLRIVQKDELTGSVEGFNNIDLLLNEPRGSKYVNLIIYKSDESAIDVEIYSNSVLDNKDILLKSFIRSLLERGTINQDDSYVIKEKGETYTYPHDSLGIEKIYEVEGEDGVYVVNGKNVLVEAVDFELSIENITEIKNYIEAYKVFKGYLILVNDGRHITFNEDKVALAYPVSEAVSVLNCIYKKEKIIALNTAEVEIVSGQYSFEHYLISNSQFYIEGSDIYSKGFIIK</sequence>
<accession>A0A1G9D9E0</accession>
<protein>
    <submittedName>
        <fullName evidence="1">Uncharacterized protein</fullName>
    </submittedName>
</protein>